<feature type="compositionally biased region" description="Polar residues" evidence="1">
    <location>
        <begin position="1"/>
        <end position="10"/>
    </location>
</feature>
<organism evidence="2 3">
    <name type="scientific">Ceraceosorus guamensis</name>
    <dbReference type="NCBI Taxonomy" id="1522189"/>
    <lineage>
        <taxon>Eukaryota</taxon>
        <taxon>Fungi</taxon>
        <taxon>Dikarya</taxon>
        <taxon>Basidiomycota</taxon>
        <taxon>Ustilaginomycotina</taxon>
        <taxon>Exobasidiomycetes</taxon>
        <taxon>Ceraceosorales</taxon>
        <taxon>Ceraceosoraceae</taxon>
        <taxon>Ceraceosorus</taxon>
    </lineage>
</organism>
<protein>
    <submittedName>
        <fullName evidence="2">Uncharacterized protein</fullName>
    </submittedName>
</protein>
<gene>
    <name evidence="2" type="ORF">IE81DRAFT_362792</name>
</gene>
<name>A0A316W4H1_9BASI</name>
<keyword evidence="3" id="KW-1185">Reference proteome</keyword>
<dbReference type="EMBL" id="KZ819359">
    <property type="protein sequence ID" value="PWN44760.1"/>
    <property type="molecule type" value="Genomic_DNA"/>
</dbReference>
<feature type="region of interest" description="Disordered" evidence="1">
    <location>
        <begin position="1"/>
        <end position="145"/>
    </location>
</feature>
<evidence type="ECO:0000313" key="2">
    <source>
        <dbReference type="EMBL" id="PWN44760.1"/>
    </source>
</evidence>
<feature type="compositionally biased region" description="Pro residues" evidence="1">
    <location>
        <begin position="84"/>
        <end position="94"/>
    </location>
</feature>
<dbReference type="GeneID" id="37038618"/>
<feature type="region of interest" description="Disordered" evidence="1">
    <location>
        <begin position="295"/>
        <end position="411"/>
    </location>
</feature>
<evidence type="ECO:0000256" key="1">
    <source>
        <dbReference type="SAM" id="MobiDB-lite"/>
    </source>
</evidence>
<dbReference type="Proteomes" id="UP000245783">
    <property type="component" value="Unassembled WGS sequence"/>
</dbReference>
<dbReference type="RefSeq" id="XP_025371920.1">
    <property type="nucleotide sequence ID" value="XM_025516748.1"/>
</dbReference>
<sequence length="502" mass="53933">MSSSSGSTGRTFAKHGMPSAEDTGCKVANEPVSDDVSGTPNRQREPMSSSGHPQLTPAKGQKTELTPMRRLLKTLPPRLSTPQGPLPQPPPAPAQPSTERHLTPTYSFRGGRKAGHTPPTSLHVPKTPCSKALPSTTQSPRLIPFSPQQLGLRPIVLRRYTQTGTKEVDSSATITDKPLPTYVNGEAELDVGATDKMLYYPSTSPHDSQYGLGDHLNADHSFLDTRPSIETTVTINTTLSQSKLHADAAELNSPCSPIEVLLDDSFSRPSPPAPASPSKCLGTVSGAIIQAFRSAEQSSSTHLSPPRSHHRVGLPFKSSMEDVGPSRSTRYFAQTPTESSSGLPRPSKQRASFVRSRSVADIADEVGLEKKDTPLDMSNNDSGISLSGNETPDPSLRETDPNSVPSTHGGMELDEELGFSYNVTPPHSFQMTPRSRIGTSPLRFMSSSARLRGSASPLTTPRRSRVSFPAESPSGKTSSHLMDNHPTPSFWALFCCVGKEVK</sequence>
<dbReference type="AlphaFoldDB" id="A0A316W4H1"/>
<feature type="compositionally biased region" description="Polar residues" evidence="1">
    <location>
        <begin position="376"/>
        <end position="392"/>
    </location>
</feature>
<feature type="region of interest" description="Disordered" evidence="1">
    <location>
        <begin position="448"/>
        <end position="482"/>
    </location>
</feature>
<proteinExistence type="predicted"/>
<dbReference type="OrthoDB" id="10489505at2759"/>
<feature type="compositionally biased region" description="Polar residues" evidence="1">
    <location>
        <begin position="36"/>
        <end position="53"/>
    </location>
</feature>
<accession>A0A316W4H1</accession>
<reference evidence="2 3" key="1">
    <citation type="journal article" date="2018" name="Mol. Biol. Evol.">
        <title>Broad Genomic Sampling Reveals a Smut Pathogenic Ancestry of the Fungal Clade Ustilaginomycotina.</title>
        <authorList>
            <person name="Kijpornyongpan T."/>
            <person name="Mondo S.J."/>
            <person name="Barry K."/>
            <person name="Sandor L."/>
            <person name="Lee J."/>
            <person name="Lipzen A."/>
            <person name="Pangilinan J."/>
            <person name="LaButti K."/>
            <person name="Hainaut M."/>
            <person name="Henrissat B."/>
            <person name="Grigoriev I.V."/>
            <person name="Spatafora J.W."/>
            <person name="Aime M.C."/>
        </authorList>
    </citation>
    <scope>NUCLEOTIDE SEQUENCE [LARGE SCALE GENOMIC DNA]</scope>
    <source>
        <strain evidence="2 3">MCA 4658</strain>
    </source>
</reference>
<evidence type="ECO:0000313" key="3">
    <source>
        <dbReference type="Proteomes" id="UP000245783"/>
    </source>
</evidence>
<feature type="compositionally biased region" description="Polar residues" evidence="1">
    <location>
        <begin position="326"/>
        <end position="342"/>
    </location>
</feature>
<dbReference type="InParanoid" id="A0A316W4H1"/>